<keyword evidence="10" id="KW-0807">Transducer</keyword>
<dbReference type="Pfam" id="PF01094">
    <property type="entry name" value="ANF_receptor"/>
    <property type="match status" value="1"/>
</dbReference>
<evidence type="ECO:0000256" key="4">
    <source>
        <dbReference type="ARBA" id="ARBA00022729"/>
    </source>
</evidence>
<evidence type="ECO:0000256" key="1">
    <source>
        <dbReference type="ARBA" id="ARBA00004651"/>
    </source>
</evidence>
<evidence type="ECO:0000256" key="5">
    <source>
        <dbReference type="ARBA" id="ARBA00022989"/>
    </source>
</evidence>
<dbReference type="FunFam" id="3.40.50.2300:FF:000016">
    <property type="entry name" value="Taste 1 receptor member 2"/>
    <property type="match status" value="1"/>
</dbReference>
<feature type="signal peptide" evidence="11">
    <location>
        <begin position="1"/>
        <end position="33"/>
    </location>
</feature>
<feature type="chain" id="PRO_5043596995" description="Receptor ligand binding region domain-containing protein" evidence="11">
    <location>
        <begin position="34"/>
        <end position="485"/>
    </location>
</feature>
<dbReference type="GO" id="GO:0005886">
    <property type="term" value="C:plasma membrane"/>
    <property type="evidence" value="ECO:0007669"/>
    <property type="project" value="UniProtKB-SubCell"/>
</dbReference>
<sequence length="485" mass="54216">MNTSKLSPHVYVGPTWRLAWYLLAPCLMTECTGTQEAPGCRIHTPAAKGLYRAGDILIGAVLPLHVDRVVHKTSFDSLPDPITCRTFVFQNYLWFQALVFAIEEINKNPELLPNVTLGFQIYDSCADPLLALHGTLWMLSGQDRHVLNFRCQREGHIAGIVGDAGSSCSIPMARVLGLYGYPQISYLASIPLLSDRNQFPSFFRTIPSDDFQFRGLVQLVMHFNWSWVGLLAVDDEYGQNGAQIFQTELKKAGACVAFTENIILSRADRNAPHIVQVIRNATANAIVIFGLDSHLVPLLDELVKHNITEKVFIASEAWSTSALLSMDKYVKTFSGTIGFAVYSREMIGFKEFLNSNRSFTSPNGYFNETSWESAFGCKWPHQGTSFVPGNNKTKICTGDERLDKNSDIYDHISSPRVTYNVYKAVYAFAIALQDLLSCRPPNTPFSQKGCDQILAFHPWQVRTAVCIEVHLDIQGRGISQATEKR</sequence>
<keyword evidence="7" id="KW-0472">Membrane</keyword>
<evidence type="ECO:0000256" key="6">
    <source>
        <dbReference type="ARBA" id="ARBA00023040"/>
    </source>
</evidence>
<feature type="domain" description="Receptor ligand binding region" evidence="12">
    <location>
        <begin position="95"/>
        <end position="453"/>
    </location>
</feature>
<dbReference type="InterPro" id="IPR000337">
    <property type="entry name" value="GPCR_3"/>
</dbReference>
<keyword evidence="2" id="KW-1003">Cell membrane</keyword>
<keyword evidence="6" id="KW-0297">G-protein coupled receptor</keyword>
<dbReference type="InterPro" id="IPR000068">
    <property type="entry name" value="GPCR_3_Ca_sens_rcpt-rel"/>
</dbReference>
<evidence type="ECO:0000256" key="2">
    <source>
        <dbReference type="ARBA" id="ARBA00022475"/>
    </source>
</evidence>
<gene>
    <name evidence="13" type="ORF">NDU88_000611</name>
</gene>
<dbReference type="EMBL" id="JANPWB010000016">
    <property type="protein sequence ID" value="KAJ1080398.1"/>
    <property type="molecule type" value="Genomic_DNA"/>
</dbReference>
<evidence type="ECO:0000256" key="8">
    <source>
        <dbReference type="ARBA" id="ARBA00023170"/>
    </source>
</evidence>
<evidence type="ECO:0000313" key="14">
    <source>
        <dbReference type="Proteomes" id="UP001066276"/>
    </source>
</evidence>
<comment type="caution">
    <text evidence="13">The sequence shown here is derived from an EMBL/GenBank/DDBJ whole genome shotgun (WGS) entry which is preliminary data.</text>
</comment>
<comment type="subcellular location">
    <subcellularLocation>
        <location evidence="1">Cell membrane</location>
        <topology evidence="1">Multi-pass membrane protein</topology>
    </subcellularLocation>
</comment>
<evidence type="ECO:0000259" key="12">
    <source>
        <dbReference type="Pfam" id="PF01094"/>
    </source>
</evidence>
<dbReference type="Gene3D" id="3.40.50.2300">
    <property type="match status" value="2"/>
</dbReference>
<dbReference type="AlphaFoldDB" id="A0AAV7KW30"/>
<keyword evidence="3" id="KW-0812">Transmembrane</keyword>
<dbReference type="Proteomes" id="UP001066276">
    <property type="component" value="Chromosome 12"/>
</dbReference>
<keyword evidence="9" id="KW-0325">Glycoprotein</keyword>
<dbReference type="InterPro" id="IPR028082">
    <property type="entry name" value="Peripla_BP_I"/>
</dbReference>
<reference evidence="13" key="1">
    <citation type="journal article" date="2022" name="bioRxiv">
        <title>Sequencing and chromosome-scale assembly of the giantPleurodeles waltlgenome.</title>
        <authorList>
            <person name="Brown T."/>
            <person name="Elewa A."/>
            <person name="Iarovenko S."/>
            <person name="Subramanian E."/>
            <person name="Araus A.J."/>
            <person name="Petzold A."/>
            <person name="Susuki M."/>
            <person name="Suzuki K.-i.T."/>
            <person name="Hayashi T."/>
            <person name="Toyoda A."/>
            <person name="Oliveira C."/>
            <person name="Osipova E."/>
            <person name="Leigh N.D."/>
            <person name="Simon A."/>
            <person name="Yun M.H."/>
        </authorList>
    </citation>
    <scope>NUCLEOTIDE SEQUENCE</scope>
    <source>
        <strain evidence="13">20211129_DDA</strain>
        <tissue evidence="13">Liver</tissue>
    </source>
</reference>
<dbReference type="FunFam" id="3.40.50.2300:FF:000728">
    <property type="entry name" value="Uncharacterized protein"/>
    <property type="match status" value="1"/>
</dbReference>
<dbReference type="PRINTS" id="PR00248">
    <property type="entry name" value="GPCRMGR"/>
</dbReference>
<evidence type="ECO:0000256" key="9">
    <source>
        <dbReference type="ARBA" id="ARBA00023180"/>
    </source>
</evidence>
<keyword evidence="5" id="KW-1133">Transmembrane helix</keyword>
<keyword evidence="4 11" id="KW-0732">Signal</keyword>
<dbReference type="PANTHER" id="PTHR24061:SF606">
    <property type="entry name" value="EXTRACELLULAR CALCIUM-SENSING RECEPTOR-LIKE"/>
    <property type="match status" value="1"/>
</dbReference>
<dbReference type="GO" id="GO:0004930">
    <property type="term" value="F:G protein-coupled receptor activity"/>
    <property type="evidence" value="ECO:0007669"/>
    <property type="project" value="UniProtKB-KW"/>
</dbReference>
<dbReference type="PANTHER" id="PTHR24061">
    <property type="entry name" value="CALCIUM-SENSING RECEPTOR-RELATED"/>
    <property type="match status" value="1"/>
</dbReference>
<name>A0AAV7KW30_PLEWA</name>
<dbReference type="PRINTS" id="PR00592">
    <property type="entry name" value="CASENSINGR"/>
</dbReference>
<dbReference type="SUPFAM" id="SSF53822">
    <property type="entry name" value="Periplasmic binding protein-like I"/>
    <property type="match status" value="1"/>
</dbReference>
<evidence type="ECO:0000256" key="7">
    <source>
        <dbReference type="ARBA" id="ARBA00023136"/>
    </source>
</evidence>
<accession>A0AAV7KW30</accession>
<evidence type="ECO:0000256" key="3">
    <source>
        <dbReference type="ARBA" id="ARBA00022692"/>
    </source>
</evidence>
<evidence type="ECO:0000256" key="11">
    <source>
        <dbReference type="SAM" id="SignalP"/>
    </source>
</evidence>
<evidence type="ECO:0000256" key="10">
    <source>
        <dbReference type="ARBA" id="ARBA00023224"/>
    </source>
</evidence>
<protein>
    <recommendedName>
        <fullName evidence="12">Receptor ligand binding region domain-containing protein</fullName>
    </recommendedName>
</protein>
<proteinExistence type="predicted"/>
<dbReference type="InterPro" id="IPR001828">
    <property type="entry name" value="ANF_lig-bd_rcpt"/>
</dbReference>
<organism evidence="13 14">
    <name type="scientific">Pleurodeles waltl</name>
    <name type="common">Iberian ribbed newt</name>
    <dbReference type="NCBI Taxonomy" id="8319"/>
    <lineage>
        <taxon>Eukaryota</taxon>
        <taxon>Metazoa</taxon>
        <taxon>Chordata</taxon>
        <taxon>Craniata</taxon>
        <taxon>Vertebrata</taxon>
        <taxon>Euteleostomi</taxon>
        <taxon>Amphibia</taxon>
        <taxon>Batrachia</taxon>
        <taxon>Caudata</taxon>
        <taxon>Salamandroidea</taxon>
        <taxon>Salamandridae</taxon>
        <taxon>Pleurodelinae</taxon>
        <taxon>Pleurodeles</taxon>
    </lineage>
</organism>
<keyword evidence="8" id="KW-0675">Receptor</keyword>
<keyword evidence="14" id="KW-1185">Reference proteome</keyword>
<evidence type="ECO:0000313" key="13">
    <source>
        <dbReference type="EMBL" id="KAJ1080398.1"/>
    </source>
</evidence>